<proteinExistence type="predicted"/>
<dbReference type="CDD" id="cd05243">
    <property type="entry name" value="SDR_a5"/>
    <property type="match status" value="1"/>
</dbReference>
<keyword evidence="4" id="KW-1185">Reference proteome</keyword>
<dbReference type="InterPro" id="IPR036291">
    <property type="entry name" value="NAD(P)-bd_dom_sf"/>
</dbReference>
<keyword evidence="1" id="KW-0175">Coiled coil</keyword>
<protein>
    <submittedName>
        <fullName evidence="3">SDR family oxidoreductase</fullName>
    </submittedName>
</protein>
<feature type="domain" description="NAD(P)-binding" evidence="2">
    <location>
        <begin position="7"/>
        <end position="190"/>
    </location>
</feature>
<accession>A0A3S9H850</accession>
<dbReference type="KEGG" id="jeh:EJN90_01515"/>
<sequence length="216" mass="23720">MKVVVVGANGQIGQHLVALLQKEDGFEPYAMVRKEEQERFFEEKGVKAVLANLEDRVEKLEEAVQGMDAIVFSAGSGGSTGADKTLLIDLDGAVKMMEAAENTGIDRFIMVSAHQAHNRENWSEAIKPYYVAKHYADRMLEQSNLIYTIIRPGNLLNEVGTGKIQTAKNLESGSIPREDVASTILAALKEENTHKKAFDLISGNASIKESLEKLTD</sequence>
<dbReference type="OrthoDB" id="9785372at2"/>
<dbReference type="AlphaFoldDB" id="A0A3S9H850"/>
<dbReference type="RefSeq" id="WP_126108542.1">
    <property type="nucleotide sequence ID" value="NZ_CP034465.1"/>
</dbReference>
<dbReference type="SUPFAM" id="SSF51735">
    <property type="entry name" value="NAD(P)-binding Rossmann-fold domains"/>
    <property type="match status" value="1"/>
</dbReference>
<feature type="coiled-coil region" evidence="1">
    <location>
        <begin position="43"/>
        <end position="70"/>
    </location>
</feature>
<gene>
    <name evidence="3" type="ORF">EJN90_01515</name>
</gene>
<reference evidence="4" key="1">
    <citation type="submission" date="2018-12" db="EMBL/GenBank/DDBJ databases">
        <title>Complete genome sequencing of Jeotgalibaca sp. H21T32.</title>
        <authorList>
            <person name="Bae J.-W."/>
            <person name="Lee S.-Y."/>
        </authorList>
    </citation>
    <scope>NUCLEOTIDE SEQUENCE [LARGE SCALE GENOMIC DNA]</scope>
    <source>
        <strain evidence="4">H21T32</strain>
    </source>
</reference>
<dbReference type="Gene3D" id="3.40.50.720">
    <property type="entry name" value="NAD(P)-binding Rossmann-like Domain"/>
    <property type="match status" value="1"/>
</dbReference>
<dbReference type="InterPro" id="IPR016040">
    <property type="entry name" value="NAD(P)-bd_dom"/>
</dbReference>
<dbReference type="PANTHER" id="PTHR15020:SF50">
    <property type="entry name" value="UPF0659 PROTEIN YMR090W"/>
    <property type="match status" value="1"/>
</dbReference>
<dbReference type="Proteomes" id="UP000273326">
    <property type="component" value="Chromosome"/>
</dbReference>
<evidence type="ECO:0000259" key="2">
    <source>
        <dbReference type="Pfam" id="PF13460"/>
    </source>
</evidence>
<evidence type="ECO:0000313" key="3">
    <source>
        <dbReference type="EMBL" id="AZP03451.1"/>
    </source>
</evidence>
<name>A0A3S9H850_9LACT</name>
<dbReference type="PANTHER" id="PTHR15020">
    <property type="entry name" value="FLAVIN REDUCTASE-RELATED"/>
    <property type="match status" value="1"/>
</dbReference>
<evidence type="ECO:0000313" key="4">
    <source>
        <dbReference type="Proteomes" id="UP000273326"/>
    </source>
</evidence>
<evidence type="ECO:0000256" key="1">
    <source>
        <dbReference type="SAM" id="Coils"/>
    </source>
</evidence>
<dbReference type="Pfam" id="PF13460">
    <property type="entry name" value="NAD_binding_10"/>
    <property type="match status" value="1"/>
</dbReference>
<organism evidence="3 4">
    <name type="scientific">Jeotgalibaca ciconiae</name>
    <dbReference type="NCBI Taxonomy" id="2496265"/>
    <lineage>
        <taxon>Bacteria</taxon>
        <taxon>Bacillati</taxon>
        <taxon>Bacillota</taxon>
        <taxon>Bacilli</taxon>
        <taxon>Lactobacillales</taxon>
        <taxon>Carnobacteriaceae</taxon>
        <taxon>Jeotgalibaca</taxon>
    </lineage>
</organism>
<dbReference type="EMBL" id="CP034465">
    <property type="protein sequence ID" value="AZP03451.1"/>
    <property type="molecule type" value="Genomic_DNA"/>
</dbReference>